<proteinExistence type="inferred from homology"/>
<feature type="region of interest" description="Disordered" evidence="5">
    <location>
        <begin position="577"/>
        <end position="997"/>
    </location>
</feature>
<dbReference type="InParanoid" id="A0A7J7DT41"/>
<protein>
    <submittedName>
        <fullName evidence="7">FIP1</fullName>
    </submittedName>
</protein>
<feature type="region of interest" description="Disordered" evidence="5">
    <location>
        <begin position="1017"/>
        <end position="1297"/>
    </location>
</feature>
<evidence type="ECO:0000256" key="1">
    <source>
        <dbReference type="ARBA" id="ARBA00004123"/>
    </source>
</evidence>
<dbReference type="GO" id="GO:0003723">
    <property type="term" value="F:RNA binding"/>
    <property type="evidence" value="ECO:0007669"/>
    <property type="project" value="TreeGrafter"/>
</dbReference>
<evidence type="ECO:0000256" key="2">
    <source>
        <dbReference type="ARBA" id="ARBA00007459"/>
    </source>
</evidence>
<feature type="compositionally biased region" description="Basic and acidic residues" evidence="5">
    <location>
        <begin position="758"/>
        <end position="779"/>
    </location>
</feature>
<dbReference type="GO" id="GO:0006397">
    <property type="term" value="P:mRNA processing"/>
    <property type="evidence" value="ECO:0007669"/>
    <property type="project" value="UniProtKB-KW"/>
</dbReference>
<feature type="region of interest" description="Disordered" evidence="5">
    <location>
        <begin position="525"/>
        <end position="548"/>
    </location>
</feature>
<feature type="region of interest" description="Disordered" evidence="5">
    <location>
        <begin position="140"/>
        <end position="190"/>
    </location>
</feature>
<keyword evidence="4" id="KW-0539">Nucleus</keyword>
<feature type="compositionally biased region" description="Polar residues" evidence="5">
    <location>
        <begin position="1157"/>
        <end position="1172"/>
    </location>
</feature>
<comment type="subcellular location">
    <subcellularLocation>
        <location evidence="1">Nucleus</location>
    </subcellularLocation>
</comment>
<feature type="compositionally biased region" description="Basic and acidic residues" evidence="5">
    <location>
        <begin position="671"/>
        <end position="685"/>
    </location>
</feature>
<dbReference type="GO" id="GO:0016607">
    <property type="term" value="C:nuclear speck"/>
    <property type="evidence" value="ECO:0007669"/>
    <property type="project" value="TreeGrafter"/>
</dbReference>
<accession>A0A7J7DT41</accession>
<feature type="compositionally biased region" description="Basic and acidic residues" evidence="5">
    <location>
        <begin position="797"/>
        <end position="851"/>
    </location>
</feature>
<evidence type="ECO:0000259" key="6">
    <source>
        <dbReference type="Pfam" id="PF05182"/>
    </source>
</evidence>
<feature type="compositionally biased region" description="Basic and acidic residues" evidence="5">
    <location>
        <begin position="1110"/>
        <end position="1126"/>
    </location>
</feature>
<feature type="region of interest" description="Disordered" evidence="5">
    <location>
        <begin position="483"/>
        <end position="504"/>
    </location>
</feature>
<feature type="compositionally biased region" description="Basic and acidic residues" evidence="5">
    <location>
        <begin position="1277"/>
        <end position="1297"/>
    </location>
</feature>
<keyword evidence="3" id="KW-0507">mRNA processing</keyword>
<dbReference type="PANTHER" id="PTHR36884:SF1">
    <property type="entry name" value="FIP1[V]-LIKE PROTEIN"/>
    <property type="match status" value="1"/>
</dbReference>
<feature type="compositionally biased region" description="Polar residues" evidence="5">
    <location>
        <begin position="705"/>
        <end position="714"/>
    </location>
</feature>
<evidence type="ECO:0000313" key="8">
    <source>
        <dbReference type="Proteomes" id="UP000593562"/>
    </source>
</evidence>
<feature type="compositionally biased region" description="Basic and acidic residues" evidence="5">
    <location>
        <begin position="913"/>
        <end position="997"/>
    </location>
</feature>
<evidence type="ECO:0000256" key="3">
    <source>
        <dbReference type="ARBA" id="ARBA00022664"/>
    </source>
</evidence>
<dbReference type="Pfam" id="PF05182">
    <property type="entry name" value="Fip1"/>
    <property type="match status" value="1"/>
</dbReference>
<name>A0A7J7DT41_TRIWF</name>
<dbReference type="PANTHER" id="PTHR36884">
    <property type="entry name" value="FIP1[III]-LIKE PROTEIN"/>
    <property type="match status" value="1"/>
</dbReference>
<dbReference type="InterPro" id="IPR044976">
    <property type="entry name" value="FIPS5/FIPS3-like"/>
</dbReference>
<feature type="compositionally biased region" description="Basic and acidic residues" evidence="5">
    <location>
        <begin position="858"/>
        <end position="906"/>
    </location>
</feature>
<sequence length="1448" mass="161934">MEDDDEFGDLYTDVLKPFSSTSSSSAPQVHLISSAPSASLRPIDLKQDNIRNNGIINDGGDDEILFKASDPNSSIQVQARPPESATPAKVGGFVLNSIGGDTVLDNSGGGPRVLEREDANLRSRSELLPTEDTDMKFDIEEGIPNQGIPGLSSSDTHDELVNLGNTEDAGDKDDVEGHGGEEDDWDSDSDDDLRILLNDANQGPMGMDGGGLIGDEDDEVDGGGLNIVADGDPTHQVMTEQEWGEDVAAKMADGEKEGGEAGKGSAANAVVPKIGYSNHGYQYPFHSQFKYVRPGATPMPGAATVGPGGAPGQVRPPVNILPAAGRGRGDWRPLGNKSFHPGFGMPGWGNNMGRGFGNGLEFTLPSHKTIFDVDIDTFEEKPWKYPGVDISDFFNFGLNEESWKDYCKQLEQHRLETTMQSRIRVYESGRAEQDYDPDLPPELAAAAGIQDVTADNANLGKPDVVQNDSAKLPARVRLPIPTGRAIPVEGGSGERFPSIDTRPPRIRDSDAIIEIILQDSLEDEYSKGNAVDSDPTKGDLRGSPMDEEDDAHMLTGYFAYDSRKRKLVRRRIPYMDSVNDKAPDRDGVVSFSSEAPLQYPPSSRGQTSVYPGGKPATPEERRTQGRARAKSPQQTPSESTRDNKFLDNDEDEAVESTDARHGPALASPVTVRDEQEASAEHKDTVQDEIGLAEGSSGVEKDEMISSPNNMSGDGSSHHAMKNQKLSSQVEQPGVKEPDDAEDSKAAGSSENSKARSGNSRDDQKWQDSVEEEVIRDGHSTHSGSIKRHLDGNQTISHRKDRDTRYEMDDMDRVVIREREDSYTSRDLDLRLSHHLHMKNDGFDRRKGRDNPDGAGQWRDGDPHTRKKPEDTRKMERGDEMGSRHRGKVWESERGDKDKYFHSKKQLDNGSYKVRYEKDVGSENRGRDDSLKNRYEMVDGHHNKRRRDDEYLRRDLADKEILHAHRESSSRRKREKDDVFDPRKRNDQQRVRDNIDDFHSVRHTDEIWMEREREREREEWHRIKQSHEENLPKREREEGRAAMRSGRGADDRAWAGHARAKDEFKGSNKEIQLKDTVRHGDLKRRDQIEDESFSHHRGREDIYLRGSQFSHAEKRSRLERPSSRNDRGVSASDNQKVHVKKQKENVRKNKESEAGDHYTSSSSKRNQEDQSGLNEMGLKDIGEQGNGSSKIPAHRSSSRKHREDTSVDEEPQDSKRGRSKLERWTSNLERDYSINSKSAASMKFKDMDRNNSDGASGASKPASEPVKTVDAVDNQHALVEDKSAGNLETKDGDAKPIDDRHLDTVEKLKKRSERFKLPMPREKDALVIKKIESEALPTATSETPADSEIKPERPARKRRLKSTSLLGSLSRSAKAASRIHDYTKASFLEVGNDELEFGGKIKTSFSDFKLQVHRLSFMCFLDLVIPLSGWTYGSVKEYCVTLEYTILKF</sequence>
<dbReference type="Proteomes" id="UP000593562">
    <property type="component" value="Unassembled WGS sequence"/>
</dbReference>
<dbReference type="InterPro" id="IPR007854">
    <property type="entry name" value="Fip1_dom"/>
</dbReference>
<feature type="domain" description="Pre-mRNA polyadenylation factor Fip1" evidence="6">
    <location>
        <begin position="372"/>
        <end position="414"/>
    </location>
</feature>
<evidence type="ECO:0000256" key="4">
    <source>
        <dbReference type="ARBA" id="ARBA00023242"/>
    </source>
</evidence>
<organism evidence="7 8">
    <name type="scientific">Tripterygium wilfordii</name>
    <name type="common">Thunder God vine</name>
    <dbReference type="NCBI Taxonomy" id="458696"/>
    <lineage>
        <taxon>Eukaryota</taxon>
        <taxon>Viridiplantae</taxon>
        <taxon>Streptophyta</taxon>
        <taxon>Embryophyta</taxon>
        <taxon>Tracheophyta</taxon>
        <taxon>Spermatophyta</taxon>
        <taxon>Magnoliopsida</taxon>
        <taxon>eudicotyledons</taxon>
        <taxon>Gunneridae</taxon>
        <taxon>Pentapetalae</taxon>
        <taxon>rosids</taxon>
        <taxon>fabids</taxon>
        <taxon>Celastrales</taxon>
        <taxon>Celastraceae</taxon>
        <taxon>Tripterygium</taxon>
    </lineage>
</organism>
<feature type="compositionally biased region" description="Basic and acidic residues" evidence="5">
    <location>
        <begin position="1211"/>
        <end position="1231"/>
    </location>
</feature>
<dbReference type="EMBL" id="JAAARO010000004">
    <property type="protein sequence ID" value="KAF5749530.1"/>
    <property type="molecule type" value="Genomic_DNA"/>
</dbReference>
<evidence type="ECO:0000313" key="7">
    <source>
        <dbReference type="EMBL" id="KAF5749530.1"/>
    </source>
</evidence>
<reference evidence="7 8" key="1">
    <citation type="journal article" date="2020" name="Nat. Commun.">
        <title>Genome of Tripterygium wilfordii and identification of cytochrome P450 involved in triptolide biosynthesis.</title>
        <authorList>
            <person name="Tu L."/>
            <person name="Su P."/>
            <person name="Zhang Z."/>
            <person name="Gao L."/>
            <person name="Wang J."/>
            <person name="Hu T."/>
            <person name="Zhou J."/>
            <person name="Zhang Y."/>
            <person name="Zhao Y."/>
            <person name="Liu Y."/>
            <person name="Song Y."/>
            <person name="Tong Y."/>
            <person name="Lu Y."/>
            <person name="Yang J."/>
            <person name="Xu C."/>
            <person name="Jia M."/>
            <person name="Peters R.J."/>
            <person name="Huang L."/>
            <person name="Gao W."/>
        </authorList>
    </citation>
    <scope>NUCLEOTIDE SEQUENCE [LARGE SCALE GENOMIC DNA]</scope>
    <source>
        <strain evidence="8">cv. XIE 37</strain>
        <tissue evidence="7">Leaf</tissue>
    </source>
</reference>
<comment type="similarity">
    <text evidence="2">Belongs to the FIP1 family.</text>
</comment>
<feature type="compositionally biased region" description="Polar residues" evidence="5">
    <location>
        <begin position="746"/>
        <end position="757"/>
    </location>
</feature>
<dbReference type="FunCoup" id="A0A7J7DT41">
    <property type="interactions" value="1621"/>
</dbReference>
<comment type="caution">
    <text evidence="7">The sequence shown here is derived from an EMBL/GenBank/DDBJ whole genome shotgun (WGS) entry which is preliminary data.</text>
</comment>
<feature type="compositionally biased region" description="Basic and acidic residues" evidence="5">
    <location>
        <begin position="1141"/>
        <end position="1155"/>
    </location>
</feature>
<feature type="compositionally biased region" description="Acidic residues" evidence="5">
    <location>
        <begin position="181"/>
        <end position="190"/>
    </location>
</feature>
<evidence type="ECO:0000256" key="5">
    <source>
        <dbReference type="SAM" id="MobiDB-lite"/>
    </source>
</evidence>
<feature type="compositionally biased region" description="Basic and acidic residues" evidence="5">
    <location>
        <begin position="578"/>
        <end position="587"/>
    </location>
</feature>
<feature type="region of interest" description="Disordered" evidence="5">
    <location>
        <begin position="1336"/>
        <end position="1356"/>
    </location>
</feature>
<feature type="compositionally biased region" description="Basic and acidic residues" evidence="5">
    <location>
        <begin position="1017"/>
        <end position="1102"/>
    </location>
</feature>
<feature type="compositionally biased region" description="Polar residues" evidence="5">
    <location>
        <begin position="590"/>
        <end position="609"/>
    </location>
</feature>
<keyword evidence="8" id="KW-1185">Reference proteome</keyword>
<gene>
    <name evidence="7" type="ORF">HS088_TW04G01499</name>
</gene>